<dbReference type="PROSITE" id="PS01296">
    <property type="entry name" value="RSMI"/>
    <property type="match status" value="1"/>
</dbReference>
<evidence type="ECO:0000256" key="5">
    <source>
        <dbReference type="ARBA" id="ARBA00022691"/>
    </source>
</evidence>
<reference evidence="9 10" key="1">
    <citation type="submission" date="2019-09" db="EMBL/GenBank/DDBJ databases">
        <title>Wenzhouxiangella sp. Genome sequencing and assembly.</title>
        <authorList>
            <person name="Zhang R."/>
        </authorList>
    </citation>
    <scope>NUCLEOTIDE SEQUENCE [LARGE SCALE GENOMIC DNA]</scope>
    <source>
        <strain evidence="9 10">W260</strain>
    </source>
</reference>
<gene>
    <name evidence="6 9" type="primary">rsmI</name>
    <name evidence="9" type="ORF">F3N42_14345</name>
</gene>
<organism evidence="9 10">
    <name type="scientific">Marinihelvus fidelis</name>
    <dbReference type="NCBI Taxonomy" id="2613842"/>
    <lineage>
        <taxon>Bacteria</taxon>
        <taxon>Pseudomonadati</taxon>
        <taxon>Pseudomonadota</taxon>
        <taxon>Gammaproteobacteria</taxon>
        <taxon>Chromatiales</taxon>
        <taxon>Wenzhouxiangellaceae</taxon>
        <taxon>Marinihelvus</taxon>
    </lineage>
</organism>
<keyword evidence="10" id="KW-1185">Reference proteome</keyword>
<dbReference type="InterPro" id="IPR018063">
    <property type="entry name" value="SAM_MeTrfase_RsmI_CS"/>
</dbReference>
<dbReference type="FunFam" id="3.30.950.10:FF:000002">
    <property type="entry name" value="Ribosomal RNA small subunit methyltransferase I"/>
    <property type="match status" value="1"/>
</dbReference>
<comment type="function">
    <text evidence="6">Catalyzes the 2'-O-methylation of the ribose of cytidine 1402 (C1402) in 16S rRNA.</text>
</comment>
<dbReference type="Proteomes" id="UP000325372">
    <property type="component" value="Unassembled WGS sequence"/>
</dbReference>
<evidence type="ECO:0000256" key="2">
    <source>
        <dbReference type="ARBA" id="ARBA00022552"/>
    </source>
</evidence>
<dbReference type="GO" id="GO:0005737">
    <property type="term" value="C:cytoplasm"/>
    <property type="evidence" value="ECO:0007669"/>
    <property type="project" value="UniProtKB-SubCell"/>
</dbReference>
<dbReference type="EC" id="2.1.1.198" evidence="6"/>
<dbReference type="InterPro" id="IPR014777">
    <property type="entry name" value="4pyrrole_Mease_sub1"/>
</dbReference>
<name>A0A5N0T6E7_9GAMM</name>
<dbReference type="InterPro" id="IPR014776">
    <property type="entry name" value="4pyrrole_Mease_sub2"/>
</dbReference>
<dbReference type="Pfam" id="PF00590">
    <property type="entry name" value="TP_methylase"/>
    <property type="match status" value="1"/>
</dbReference>
<dbReference type="AlphaFoldDB" id="A0A5N0T6E7"/>
<dbReference type="RefSeq" id="WP_150865274.1">
    <property type="nucleotide sequence ID" value="NZ_VYXP01000012.1"/>
</dbReference>
<dbReference type="EMBL" id="VYXP01000012">
    <property type="protein sequence ID" value="KAA9129717.1"/>
    <property type="molecule type" value="Genomic_DNA"/>
</dbReference>
<dbReference type="Pfam" id="PF23016">
    <property type="entry name" value="RsmI_C"/>
    <property type="match status" value="1"/>
</dbReference>
<dbReference type="CDD" id="cd11648">
    <property type="entry name" value="RsmI"/>
    <property type="match status" value="1"/>
</dbReference>
<dbReference type="SUPFAM" id="SSF53790">
    <property type="entry name" value="Tetrapyrrole methylase"/>
    <property type="match status" value="1"/>
</dbReference>
<dbReference type="PIRSF" id="PIRSF005917">
    <property type="entry name" value="MTase_YraL"/>
    <property type="match status" value="1"/>
</dbReference>
<dbReference type="InterPro" id="IPR000878">
    <property type="entry name" value="4pyrrol_Mease"/>
</dbReference>
<dbReference type="InterPro" id="IPR008189">
    <property type="entry name" value="rRNA_ssu_MeTfrase_I"/>
</dbReference>
<comment type="subcellular location">
    <subcellularLocation>
        <location evidence="6">Cytoplasm</location>
    </subcellularLocation>
</comment>
<dbReference type="InterPro" id="IPR035996">
    <property type="entry name" value="4pyrrol_Methylase_sf"/>
</dbReference>
<dbReference type="Gene3D" id="3.40.1010.10">
    <property type="entry name" value="Cobalt-precorrin-4 Transmethylase, Domain 1"/>
    <property type="match status" value="1"/>
</dbReference>
<keyword evidence="4 6" id="KW-0808">Transferase</keyword>
<dbReference type="PANTHER" id="PTHR46111:SF1">
    <property type="entry name" value="RIBOSOMAL RNA SMALL SUBUNIT METHYLTRANSFERASE I"/>
    <property type="match status" value="1"/>
</dbReference>
<feature type="domain" description="RsmI HTH" evidence="8">
    <location>
        <begin position="233"/>
        <end position="272"/>
    </location>
</feature>
<dbReference type="FunFam" id="3.40.1010.10:FF:000007">
    <property type="entry name" value="Ribosomal RNA small subunit methyltransferase I"/>
    <property type="match status" value="1"/>
</dbReference>
<evidence type="ECO:0000313" key="10">
    <source>
        <dbReference type="Proteomes" id="UP000325372"/>
    </source>
</evidence>
<sequence length="275" mass="28948">MGQNGLYIVATPIGNLEDISYRAARLLAEVDLVAAEDTRRTAQLLRHLGVDTPMRAVHDHNEAQVADGLLDRVAAGDAIALVSDAGTPLISDPGFRLVRAARERGLPVHVVPGASAVTAALSVCGLPTDRFTFEGFLPAKAGARDKHLATLVNEPRTMVFFESSHRVRDGLAALTAAFGPDRPAALCRELTKTFETVLDGTLADIAAQVEADPDQRKGEFVLVVAGAPETPDADLARGMELARALAEHLPASQAAKVAANLTGAPRKALFNALAD</sequence>
<keyword evidence="2 6" id="KW-0698">rRNA processing</keyword>
<comment type="caution">
    <text evidence="9">The sequence shown here is derived from an EMBL/GenBank/DDBJ whole genome shotgun (WGS) entry which is preliminary data.</text>
</comment>
<dbReference type="HAMAP" id="MF_01877">
    <property type="entry name" value="16SrRNA_methyltr_I"/>
    <property type="match status" value="1"/>
</dbReference>
<dbReference type="InterPro" id="IPR053910">
    <property type="entry name" value="RsmI_HTH"/>
</dbReference>
<comment type="similarity">
    <text evidence="6">Belongs to the methyltransferase superfamily. RsmI family.</text>
</comment>
<proteinExistence type="inferred from homology"/>
<feature type="domain" description="Tetrapyrrole methylase" evidence="7">
    <location>
        <begin position="6"/>
        <end position="205"/>
    </location>
</feature>
<evidence type="ECO:0000256" key="1">
    <source>
        <dbReference type="ARBA" id="ARBA00022490"/>
    </source>
</evidence>
<protein>
    <recommendedName>
        <fullName evidence="6">Ribosomal RNA small subunit methyltransferase I</fullName>
        <ecNumber evidence="6">2.1.1.198</ecNumber>
    </recommendedName>
    <alternativeName>
        <fullName evidence="6">16S rRNA 2'-O-ribose C1402 methyltransferase</fullName>
    </alternativeName>
    <alternativeName>
        <fullName evidence="6">rRNA (cytidine-2'-O-)-methyltransferase RsmI</fullName>
    </alternativeName>
</protein>
<dbReference type="GO" id="GO:0070677">
    <property type="term" value="F:rRNA (cytosine-2'-O-)-methyltransferase activity"/>
    <property type="evidence" value="ECO:0007669"/>
    <property type="project" value="UniProtKB-UniRule"/>
</dbReference>
<keyword evidence="1 6" id="KW-0963">Cytoplasm</keyword>
<comment type="catalytic activity">
    <reaction evidence="6">
        <text>cytidine(1402) in 16S rRNA + S-adenosyl-L-methionine = 2'-O-methylcytidine(1402) in 16S rRNA + S-adenosyl-L-homocysteine + H(+)</text>
        <dbReference type="Rhea" id="RHEA:42924"/>
        <dbReference type="Rhea" id="RHEA-COMP:10285"/>
        <dbReference type="Rhea" id="RHEA-COMP:10286"/>
        <dbReference type="ChEBI" id="CHEBI:15378"/>
        <dbReference type="ChEBI" id="CHEBI:57856"/>
        <dbReference type="ChEBI" id="CHEBI:59789"/>
        <dbReference type="ChEBI" id="CHEBI:74495"/>
        <dbReference type="ChEBI" id="CHEBI:82748"/>
        <dbReference type="EC" id="2.1.1.198"/>
    </reaction>
</comment>
<accession>A0A5N0T6E7</accession>
<dbReference type="Gene3D" id="3.30.950.10">
    <property type="entry name" value="Methyltransferase, Cobalt-precorrin-4 Transmethylase, Domain 2"/>
    <property type="match status" value="1"/>
</dbReference>
<evidence type="ECO:0000256" key="3">
    <source>
        <dbReference type="ARBA" id="ARBA00022603"/>
    </source>
</evidence>
<keyword evidence="3 6" id="KW-0489">Methyltransferase</keyword>
<dbReference type="NCBIfam" id="TIGR00096">
    <property type="entry name" value="16S rRNA (cytidine(1402)-2'-O)-methyltransferase"/>
    <property type="match status" value="1"/>
</dbReference>
<evidence type="ECO:0000259" key="8">
    <source>
        <dbReference type="Pfam" id="PF23016"/>
    </source>
</evidence>
<evidence type="ECO:0000256" key="4">
    <source>
        <dbReference type="ARBA" id="ARBA00022679"/>
    </source>
</evidence>
<keyword evidence="5 6" id="KW-0949">S-adenosyl-L-methionine</keyword>
<evidence type="ECO:0000259" key="7">
    <source>
        <dbReference type="Pfam" id="PF00590"/>
    </source>
</evidence>
<dbReference type="PANTHER" id="PTHR46111">
    <property type="entry name" value="RIBOSOMAL RNA SMALL SUBUNIT METHYLTRANSFERASE I"/>
    <property type="match status" value="1"/>
</dbReference>
<evidence type="ECO:0000313" key="9">
    <source>
        <dbReference type="EMBL" id="KAA9129717.1"/>
    </source>
</evidence>
<evidence type="ECO:0000256" key="6">
    <source>
        <dbReference type="HAMAP-Rule" id="MF_01877"/>
    </source>
</evidence>